<proteinExistence type="predicted"/>
<keyword evidence="3" id="KW-1185">Reference proteome</keyword>
<dbReference type="EMBL" id="AP012057">
    <property type="protein sequence ID" value="BAN01937.1"/>
    <property type="molecule type" value="Genomic_DNA"/>
</dbReference>
<organism evidence="2 3">
    <name type="scientific">Ilumatobacter coccineus (strain NBRC 103263 / KCTC 29153 / YM16-304)</name>
    <dbReference type="NCBI Taxonomy" id="1313172"/>
    <lineage>
        <taxon>Bacteria</taxon>
        <taxon>Bacillati</taxon>
        <taxon>Actinomycetota</taxon>
        <taxon>Acidimicrobiia</taxon>
        <taxon>Acidimicrobiales</taxon>
        <taxon>Ilumatobacteraceae</taxon>
        <taxon>Ilumatobacter</taxon>
    </lineage>
</organism>
<keyword evidence="1" id="KW-0812">Transmembrane</keyword>
<feature type="transmembrane region" description="Helical" evidence="1">
    <location>
        <begin position="81"/>
        <end position="103"/>
    </location>
</feature>
<feature type="transmembrane region" description="Helical" evidence="1">
    <location>
        <begin position="201"/>
        <end position="216"/>
    </location>
</feature>
<reference evidence="2 3" key="1">
    <citation type="journal article" date="2013" name="Int. J. Syst. Evol. Microbiol.">
        <title>Ilumatobacter nonamiense sp. nov. and Ilumatobacter coccineum sp. nov., isolated from seashore sand.</title>
        <authorList>
            <person name="Matsumoto A."/>
            <person name="Kasai H."/>
            <person name="Matsuo Y."/>
            <person name="Shizuri Y."/>
            <person name="Ichikawa N."/>
            <person name="Fujita N."/>
            <person name="Omura S."/>
            <person name="Takahashi Y."/>
        </authorList>
    </citation>
    <scope>NUCLEOTIDE SEQUENCE [LARGE SCALE GENOMIC DNA]</scope>
    <source>
        <strain evidence="3">NBRC 103263 / KCTC 29153 / YM16-304</strain>
    </source>
</reference>
<dbReference type="RefSeq" id="WP_015441184.1">
    <property type="nucleotide sequence ID" value="NC_020520.1"/>
</dbReference>
<accession>A0A6C7E501</accession>
<dbReference type="AlphaFoldDB" id="A0A6C7E501"/>
<keyword evidence="1" id="KW-0472">Membrane</keyword>
<gene>
    <name evidence="2" type="ORF">YM304_16230</name>
</gene>
<dbReference type="OrthoDB" id="5243534at2"/>
<evidence type="ECO:0000313" key="3">
    <source>
        <dbReference type="Proteomes" id="UP000011863"/>
    </source>
</evidence>
<name>A0A6C7E501_ILUCY</name>
<feature type="transmembrane region" description="Helical" evidence="1">
    <location>
        <begin position="25"/>
        <end position="47"/>
    </location>
</feature>
<sequence length="222" mass="24876">MSDATLPDPIGDPVALPTPHVRPRWAPLTLAAFVGLVICTNIANATWPKLTDVDSPNPELLLLLSSRNRYLAFALGSDVSIPAYIAIGFLRIMAAFLVCHLIGRAYSNDAIGWFKKYLGFNEEAERTFDAGFQKAEWALIPIFAGSNIVGVLTGVRRTPWTKLLPLLTIGIAGRMAMMWWLSRFFEDELDSFLGFTTRYQWWFLIGSVGLVVLVNLKNMRRR</sequence>
<feature type="transmembrane region" description="Helical" evidence="1">
    <location>
        <begin position="163"/>
        <end position="181"/>
    </location>
</feature>
<evidence type="ECO:0000313" key="2">
    <source>
        <dbReference type="EMBL" id="BAN01937.1"/>
    </source>
</evidence>
<evidence type="ECO:0000256" key="1">
    <source>
        <dbReference type="SAM" id="Phobius"/>
    </source>
</evidence>
<dbReference type="KEGG" id="aym:YM304_16230"/>
<dbReference type="Proteomes" id="UP000011863">
    <property type="component" value="Chromosome"/>
</dbReference>
<keyword evidence="1" id="KW-1133">Transmembrane helix</keyword>
<protein>
    <submittedName>
        <fullName evidence="2">Uncharacterized protein</fullName>
    </submittedName>
</protein>